<dbReference type="EMBL" id="CP042807">
    <property type="protein sequence ID" value="QEE24054.1"/>
    <property type="molecule type" value="Genomic_DNA"/>
</dbReference>
<dbReference type="InterPro" id="IPR038665">
    <property type="entry name" value="Voltage-dep_anion_channel_sf"/>
</dbReference>
<evidence type="ECO:0000256" key="1">
    <source>
        <dbReference type="ARBA" id="ARBA00004651"/>
    </source>
</evidence>
<evidence type="ECO:0000256" key="6">
    <source>
        <dbReference type="ARBA" id="ARBA00022989"/>
    </source>
</evidence>
<feature type="transmembrane region" description="Helical" evidence="8">
    <location>
        <begin position="111"/>
        <end position="136"/>
    </location>
</feature>
<keyword evidence="4" id="KW-1003">Cell membrane</keyword>
<dbReference type="CDD" id="cd09319">
    <property type="entry name" value="TDT_like_1"/>
    <property type="match status" value="1"/>
</dbReference>
<dbReference type="InterPro" id="IPR051629">
    <property type="entry name" value="Sulfite_efflux_TDT"/>
</dbReference>
<feature type="transmembrane region" description="Helical" evidence="8">
    <location>
        <begin position="44"/>
        <end position="65"/>
    </location>
</feature>
<feature type="transmembrane region" description="Helical" evidence="8">
    <location>
        <begin position="21"/>
        <end position="38"/>
    </location>
</feature>
<evidence type="ECO:0000256" key="8">
    <source>
        <dbReference type="SAM" id="Phobius"/>
    </source>
</evidence>
<feature type="transmembrane region" description="Helical" evidence="8">
    <location>
        <begin position="148"/>
        <end position="171"/>
    </location>
</feature>
<protein>
    <submittedName>
        <fullName evidence="9">C4-dicarboxylate ABC transporter</fullName>
    </submittedName>
</protein>
<reference evidence="9 10" key="1">
    <citation type="submission" date="2019-08" db="EMBL/GenBank/DDBJ databases">
        <title>Complete genome sequence of Rhodanobacter glycinis strain T01E-68 isolated from tomato root.</title>
        <authorList>
            <person name="Weon H.-Y."/>
            <person name="Lee S.A."/>
        </authorList>
    </citation>
    <scope>NUCLEOTIDE SEQUENCE [LARGE SCALE GENOMIC DNA]</scope>
    <source>
        <strain evidence="9 10">T01E-68</strain>
    </source>
</reference>
<evidence type="ECO:0000256" key="2">
    <source>
        <dbReference type="ARBA" id="ARBA00008566"/>
    </source>
</evidence>
<feature type="transmembrane region" description="Helical" evidence="8">
    <location>
        <begin position="320"/>
        <end position="340"/>
    </location>
</feature>
<sequence>MEGAMAVVDALLRRVRRLDPGCFALVMATGIVSVDASQHGMPRLALALFVFNLIAYAWLLVLTALRLLRFRHGMVADFVDPSRGAGFLTLAAATSVLGSQCLLVVSCPRLALGLAIAGAVLWLALIYLFFAATITARFKPGFTRSINGGWLVAVVSTQALAALVALIAGHAPTPRGGWLFVALCLYLLGAALYLLIITLVVYRMVFFPMRAREFTPPYWIDMGALAVTTLAGSLVVINTPAASPLLPLLPFVKGFTLFFWATASWWIPLLVILELWRHIWRHVPVRYETDDWDIVFPIGMYTVGTFELAQALHLDFLRTIPAVGVYVSLLAWLLVALIGLRRLYRSQFRHAPHVHPHG</sequence>
<evidence type="ECO:0000313" key="9">
    <source>
        <dbReference type="EMBL" id="QEE24054.1"/>
    </source>
</evidence>
<feature type="transmembrane region" description="Helical" evidence="8">
    <location>
        <begin position="85"/>
        <end position="105"/>
    </location>
</feature>
<dbReference type="PANTHER" id="PTHR31686">
    <property type="match status" value="1"/>
</dbReference>
<dbReference type="Proteomes" id="UP000321807">
    <property type="component" value="Chromosome"/>
</dbReference>
<comment type="subcellular location">
    <subcellularLocation>
        <location evidence="1">Cell membrane</location>
        <topology evidence="1">Multi-pass membrane protein</topology>
    </subcellularLocation>
</comment>
<evidence type="ECO:0000256" key="7">
    <source>
        <dbReference type="ARBA" id="ARBA00023136"/>
    </source>
</evidence>
<dbReference type="AlphaFoldDB" id="A0A5B9DY30"/>
<dbReference type="InterPro" id="IPR004695">
    <property type="entry name" value="SLAC1/Mae1/Ssu1/TehA"/>
</dbReference>
<dbReference type="KEGG" id="rgl:CS053_05715"/>
<dbReference type="GO" id="GO:0000319">
    <property type="term" value="F:sulfite transmembrane transporter activity"/>
    <property type="evidence" value="ECO:0007669"/>
    <property type="project" value="TreeGrafter"/>
</dbReference>
<gene>
    <name evidence="9" type="ORF">CS053_05715</name>
</gene>
<evidence type="ECO:0000313" key="10">
    <source>
        <dbReference type="Proteomes" id="UP000321807"/>
    </source>
</evidence>
<dbReference type="PANTHER" id="PTHR31686:SF1">
    <property type="entry name" value="SULFITE EFFLUX PUMP SSU1"/>
    <property type="match status" value="1"/>
</dbReference>
<dbReference type="GO" id="GO:0005886">
    <property type="term" value="C:plasma membrane"/>
    <property type="evidence" value="ECO:0007669"/>
    <property type="project" value="UniProtKB-SubCell"/>
</dbReference>
<evidence type="ECO:0000256" key="4">
    <source>
        <dbReference type="ARBA" id="ARBA00022475"/>
    </source>
</evidence>
<evidence type="ECO:0000256" key="5">
    <source>
        <dbReference type="ARBA" id="ARBA00022692"/>
    </source>
</evidence>
<keyword evidence="3" id="KW-0813">Transport</keyword>
<feature type="transmembrane region" description="Helical" evidence="8">
    <location>
        <begin position="294"/>
        <end position="314"/>
    </location>
</feature>
<feature type="transmembrane region" description="Helical" evidence="8">
    <location>
        <begin position="177"/>
        <end position="206"/>
    </location>
</feature>
<feature type="transmembrane region" description="Helical" evidence="8">
    <location>
        <begin position="257"/>
        <end position="273"/>
    </location>
</feature>
<organism evidence="9 10">
    <name type="scientific">Rhodanobacter glycinis</name>
    <dbReference type="NCBI Taxonomy" id="582702"/>
    <lineage>
        <taxon>Bacteria</taxon>
        <taxon>Pseudomonadati</taxon>
        <taxon>Pseudomonadota</taxon>
        <taxon>Gammaproteobacteria</taxon>
        <taxon>Lysobacterales</taxon>
        <taxon>Rhodanobacteraceae</taxon>
        <taxon>Rhodanobacter</taxon>
    </lineage>
</organism>
<evidence type="ECO:0000256" key="3">
    <source>
        <dbReference type="ARBA" id="ARBA00022448"/>
    </source>
</evidence>
<keyword evidence="6 8" id="KW-1133">Transmembrane helix</keyword>
<keyword evidence="7 8" id="KW-0472">Membrane</keyword>
<dbReference type="Gene3D" id="1.50.10.150">
    <property type="entry name" value="Voltage-dependent anion channel"/>
    <property type="match status" value="1"/>
</dbReference>
<feature type="transmembrane region" description="Helical" evidence="8">
    <location>
        <begin position="218"/>
        <end position="237"/>
    </location>
</feature>
<dbReference type="Pfam" id="PF03595">
    <property type="entry name" value="SLAC1"/>
    <property type="match status" value="1"/>
</dbReference>
<name>A0A5B9DY30_9GAMM</name>
<accession>A0A5B9DY30</accession>
<keyword evidence="5 8" id="KW-0812">Transmembrane</keyword>
<comment type="similarity">
    <text evidence="2">Belongs to the tellurite-resistance/dicarboxylate transporter (TDT) family.</text>
</comment>
<proteinExistence type="inferred from homology"/>